<evidence type="ECO:0000313" key="1">
    <source>
        <dbReference type="EMBL" id="TCC55373.1"/>
    </source>
</evidence>
<accession>A0A4R0K5K5</accession>
<dbReference type="RefSeq" id="WP_131364159.1">
    <property type="nucleotide sequence ID" value="NZ_SJKB01000015.1"/>
</dbReference>
<dbReference type="OrthoDB" id="4541472at2"/>
<dbReference type="Proteomes" id="UP000291144">
    <property type="component" value="Unassembled WGS sequence"/>
</dbReference>
<gene>
    <name evidence="1" type="ORF">E0H73_36240</name>
</gene>
<dbReference type="EMBL" id="SJKB01000015">
    <property type="protein sequence ID" value="TCC55373.1"/>
    <property type="molecule type" value="Genomic_DNA"/>
</dbReference>
<evidence type="ECO:0000313" key="2">
    <source>
        <dbReference type="Proteomes" id="UP000291144"/>
    </source>
</evidence>
<proteinExistence type="predicted"/>
<protein>
    <submittedName>
        <fullName evidence="1">Uncharacterized protein</fullName>
    </submittedName>
</protein>
<organism evidence="1 2">
    <name type="scientific">Kribbella pittospori</name>
    <dbReference type="NCBI Taxonomy" id="722689"/>
    <lineage>
        <taxon>Bacteria</taxon>
        <taxon>Bacillati</taxon>
        <taxon>Actinomycetota</taxon>
        <taxon>Actinomycetes</taxon>
        <taxon>Propionibacteriales</taxon>
        <taxon>Kribbellaceae</taxon>
        <taxon>Kribbella</taxon>
    </lineage>
</organism>
<comment type="caution">
    <text evidence="1">The sequence shown here is derived from an EMBL/GenBank/DDBJ whole genome shotgun (WGS) entry which is preliminary data.</text>
</comment>
<reference evidence="1 2" key="1">
    <citation type="submission" date="2019-02" db="EMBL/GenBank/DDBJ databases">
        <title>Kribbella capetownensis sp. nov. and Kribbella speibonae sp. nov., isolated from soil.</title>
        <authorList>
            <person name="Curtis S.M."/>
            <person name="Norton I."/>
            <person name="Everest G.J."/>
            <person name="Meyers P.R."/>
        </authorList>
    </citation>
    <scope>NUCLEOTIDE SEQUENCE [LARGE SCALE GENOMIC DNA]</scope>
    <source>
        <strain evidence="1 2">NRRL B-24813</strain>
    </source>
</reference>
<sequence length="283" mass="31874">MIDDLTIGIIWATANADTALLADDAALAKSQTVLSHHEKRSRSEIAHTELPMLNPVASQWLGSRFCARHITRHLGRLSGQPLFWTREQRGEEASAWLLWSHKFEYLRRTSRWFSDMRRGFCIPAEEVAASPGYERVMLLLAVALMEAFGITVELSPEPEHGAVEGFVFGNEAIVANWLGGSGLWYVDASAPPPRRSTYRDLDDHLASDSLIAQPTSERRLAAFASYLDVPWRWFRRRCEELAIAGVDDIAHPRSRLLSTRGLNTAVRYVAHIDDLRGAELARR</sequence>
<keyword evidence="2" id="KW-1185">Reference proteome</keyword>
<dbReference type="AlphaFoldDB" id="A0A4R0K5K5"/>
<name>A0A4R0K5K5_9ACTN</name>